<evidence type="ECO:0000313" key="3">
    <source>
        <dbReference type="Proteomes" id="UP000324797"/>
    </source>
</evidence>
<dbReference type="Gene3D" id="3.40.50.150">
    <property type="entry name" value="Vaccinia Virus protein VP39"/>
    <property type="match status" value="1"/>
</dbReference>
<evidence type="ECO:0000259" key="1">
    <source>
        <dbReference type="Pfam" id="PF05050"/>
    </source>
</evidence>
<protein>
    <submittedName>
        <fullName evidence="2">FkbM family methyltransferase</fullName>
    </submittedName>
</protein>
<proteinExistence type="predicted"/>
<name>A0A5S4YY52_9BRAD</name>
<reference evidence="2 3" key="1">
    <citation type="submission" date="2019-08" db="EMBL/GenBank/DDBJ databases">
        <title>Bradyrhizobium hipponensis sp. nov., a rhizobium isolated from a Lupinus angustifolius root nodule in Tunisia.</title>
        <authorList>
            <person name="Off K."/>
            <person name="Rejili M."/>
            <person name="Mars M."/>
            <person name="Brachmann A."/>
            <person name="Marin M."/>
        </authorList>
    </citation>
    <scope>NUCLEOTIDE SEQUENCE [LARGE SCALE GENOMIC DNA]</scope>
    <source>
        <strain evidence="3">aSej3</strain>
    </source>
</reference>
<dbReference type="InterPro" id="IPR029063">
    <property type="entry name" value="SAM-dependent_MTases_sf"/>
</dbReference>
<accession>A0A5S4YY52</accession>
<dbReference type="PANTHER" id="PTHR34203">
    <property type="entry name" value="METHYLTRANSFERASE, FKBM FAMILY PROTEIN"/>
    <property type="match status" value="1"/>
</dbReference>
<dbReference type="Proteomes" id="UP000324797">
    <property type="component" value="Unassembled WGS sequence"/>
</dbReference>
<evidence type="ECO:0000313" key="2">
    <source>
        <dbReference type="EMBL" id="TYO68531.1"/>
    </source>
</evidence>
<dbReference type="GO" id="GO:0008168">
    <property type="term" value="F:methyltransferase activity"/>
    <property type="evidence" value="ECO:0007669"/>
    <property type="project" value="UniProtKB-KW"/>
</dbReference>
<dbReference type="AlphaFoldDB" id="A0A5S4YY52"/>
<feature type="domain" description="Methyltransferase FkbM" evidence="1">
    <location>
        <begin position="98"/>
        <end position="263"/>
    </location>
</feature>
<dbReference type="NCBIfam" id="TIGR01444">
    <property type="entry name" value="fkbM_fam"/>
    <property type="match status" value="1"/>
</dbReference>
<dbReference type="Pfam" id="PF05050">
    <property type="entry name" value="Methyltransf_21"/>
    <property type="match status" value="1"/>
</dbReference>
<dbReference type="InterPro" id="IPR052514">
    <property type="entry name" value="SAM-dependent_MTase"/>
</dbReference>
<dbReference type="SUPFAM" id="SSF53335">
    <property type="entry name" value="S-adenosyl-L-methionine-dependent methyltransferases"/>
    <property type="match status" value="1"/>
</dbReference>
<dbReference type="InterPro" id="IPR006342">
    <property type="entry name" value="FkbM_mtfrase"/>
</dbReference>
<sequence>MSRSLSGELAEAFEAAVARRNASRIQRLVADPLRAVTPAFLRWLGRVKEVPAQTFWGETMRVVVPEPVSAMIYRFGYYDENVCRFLLAALHEGNTFVDIGAHFGFFSKLAVRLIGGSGHVVAFEPMPRTRSLLSANLSGSIGAGCASVVEYAAFDEEKTLEFRDYGDAHSSFNSAFVGRGLERTGIPVDVRARRFDDIWNELGHQRIDVMKIDAESAELRVLIGAEQSLAKYKPVVIAEFGDFDLPNVPASRSIVEWLLPRGYVAFEASKSGLRPHQTQVRYGYTNLMFVPRDKLGLIDARDSH</sequence>
<comment type="caution">
    <text evidence="2">The sequence shown here is derived from an EMBL/GenBank/DDBJ whole genome shotgun (WGS) entry which is preliminary data.</text>
</comment>
<dbReference type="PANTHER" id="PTHR34203:SF13">
    <property type="entry name" value="EXPRESSED PROTEIN"/>
    <property type="match status" value="1"/>
</dbReference>
<dbReference type="GO" id="GO:0032259">
    <property type="term" value="P:methylation"/>
    <property type="evidence" value="ECO:0007669"/>
    <property type="project" value="UniProtKB-KW"/>
</dbReference>
<organism evidence="2 3">
    <name type="scientific">Bradyrhizobium hipponense</name>
    <dbReference type="NCBI Taxonomy" id="2605638"/>
    <lineage>
        <taxon>Bacteria</taxon>
        <taxon>Pseudomonadati</taxon>
        <taxon>Pseudomonadota</taxon>
        <taxon>Alphaproteobacteria</taxon>
        <taxon>Hyphomicrobiales</taxon>
        <taxon>Nitrobacteraceae</taxon>
        <taxon>Bradyrhizobium</taxon>
    </lineage>
</organism>
<dbReference type="EMBL" id="VSTH01000001">
    <property type="protein sequence ID" value="TYO68531.1"/>
    <property type="molecule type" value="Genomic_DNA"/>
</dbReference>
<keyword evidence="3" id="KW-1185">Reference proteome</keyword>
<dbReference type="RefSeq" id="WP_148736593.1">
    <property type="nucleotide sequence ID" value="NZ_VSTH01000001.1"/>
</dbReference>
<keyword evidence="2" id="KW-0808">Transferase</keyword>
<gene>
    <name evidence="2" type="ORF">FXV83_00110</name>
</gene>
<keyword evidence="2" id="KW-0489">Methyltransferase</keyword>